<sequence>MKKDVVYLFLVYEIIVVTGDFANSGTDSRVWISLYGRTGITPRIELVNAFPEGIDLFVESKDLSVHGVFARGRSTRFVVQAPCVGPLTLVKITISPTEALHPDWFLERIVVTDTNHPKWTFFFHCASWFSANPEKGRLSRTIHGYREPTADSQGKSN</sequence>
<dbReference type="Gene3D" id="2.60.60.20">
    <property type="entry name" value="PLAT/LH2 domain"/>
    <property type="match status" value="1"/>
</dbReference>
<evidence type="ECO:0000259" key="3">
    <source>
        <dbReference type="PROSITE" id="PS50095"/>
    </source>
</evidence>
<dbReference type="OrthoDB" id="5322100at2759"/>
<dbReference type="SMART" id="SM00308">
    <property type="entry name" value="LH2"/>
    <property type="match status" value="1"/>
</dbReference>
<dbReference type="InterPro" id="IPR052970">
    <property type="entry name" value="Inner_ear_hair_cell_LOXHD"/>
</dbReference>
<evidence type="ECO:0000256" key="2">
    <source>
        <dbReference type="SAM" id="SignalP"/>
    </source>
</evidence>
<keyword evidence="2" id="KW-0732">Signal</keyword>
<name>A0A3S5FGY5_9PLAT</name>
<feature type="domain" description="PLAT" evidence="3">
    <location>
        <begin position="10"/>
        <end position="143"/>
    </location>
</feature>
<keyword evidence="5" id="KW-1185">Reference proteome</keyword>
<comment type="caution">
    <text evidence="1">Lacks conserved residue(s) required for the propagation of feature annotation.</text>
</comment>
<evidence type="ECO:0000256" key="1">
    <source>
        <dbReference type="PROSITE-ProRule" id="PRU00152"/>
    </source>
</evidence>
<dbReference type="InterPro" id="IPR036392">
    <property type="entry name" value="PLAT/LH2_dom_sf"/>
</dbReference>
<dbReference type="InterPro" id="IPR001024">
    <property type="entry name" value="PLAT/LH2_dom"/>
</dbReference>
<reference evidence="4" key="1">
    <citation type="submission" date="2018-11" db="EMBL/GenBank/DDBJ databases">
        <authorList>
            <consortium name="Pathogen Informatics"/>
        </authorList>
    </citation>
    <scope>NUCLEOTIDE SEQUENCE</scope>
</reference>
<feature type="signal peptide" evidence="2">
    <location>
        <begin position="1"/>
        <end position="19"/>
    </location>
</feature>
<organism evidence="4 5">
    <name type="scientific">Protopolystoma xenopodis</name>
    <dbReference type="NCBI Taxonomy" id="117903"/>
    <lineage>
        <taxon>Eukaryota</taxon>
        <taxon>Metazoa</taxon>
        <taxon>Spiralia</taxon>
        <taxon>Lophotrochozoa</taxon>
        <taxon>Platyhelminthes</taxon>
        <taxon>Monogenea</taxon>
        <taxon>Polyopisthocotylea</taxon>
        <taxon>Polystomatidea</taxon>
        <taxon>Polystomatidae</taxon>
        <taxon>Protopolystoma</taxon>
    </lineage>
</organism>
<dbReference type="Pfam" id="PF01477">
    <property type="entry name" value="PLAT"/>
    <property type="match status" value="1"/>
</dbReference>
<gene>
    <name evidence="4" type="ORF">PXEA_LOCUS34544</name>
</gene>
<dbReference type="PANTHER" id="PTHR45901">
    <property type="entry name" value="PROTEIN CBG12474"/>
    <property type="match status" value="1"/>
</dbReference>
<dbReference type="PROSITE" id="PS50095">
    <property type="entry name" value="PLAT"/>
    <property type="match status" value="1"/>
</dbReference>
<evidence type="ECO:0000313" key="4">
    <source>
        <dbReference type="EMBL" id="VEL41104.1"/>
    </source>
</evidence>
<dbReference type="AlphaFoldDB" id="A0A3S5FGY5"/>
<feature type="chain" id="PRO_5018725129" description="PLAT domain-containing protein" evidence="2">
    <location>
        <begin position="20"/>
        <end position="157"/>
    </location>
</feature>
<accession>A0A3S5FGY5</accession>
<protein>
    <recommendedName>
        <fullName evidence="3">PLAT domain-containing protein</fullName>
    </recommendedName>
</protein>
<dbReference type="PANTHER" id="PTHR45901:SF3">
    <property type="entry name" value="LIPOXYGENASE HOMOLOGY DOMAIN-CONTAINING PROTEIN 1"/>
    <property type="match status" value="1"/>
</dbReference>
<dbReference type="Proteomes" id="UP000784294">
    <property type="component" value="Unassembled WGS sequence"/>
</dbReference>
<evidence type="ECO:0000313" key="5">
    <source>
        <dbReference type="Proteomes" id="UP000784294"/>
    </source>
</evidence>
<dbReference type="SUPFAM" id="SSF49723">
    <property type="entry name" value="Lipase/lipooxygenase domain (PLAT/LH2 domain)"/>
    <property type="match status" value="1"/>
</dbReference>
<comment type="caution">
    <text evidence="4">The sequence shown here is derived from an EMBL/GenBank/DDBJ whole genome shotgun (WGS) entry which is preliminary data.</text>
</comment>
<dbReference type="EMBL" id="CAAALY010267872">
    <property type="protein sequence ID" value="VEL41104.1"/>
    <property type="molecule type" value="Genomic_DNA"/>
</dbReference>
<proteinExistence type="predicted"/>